<keyword evidence="4" id="KW-1185">Reference proteome</keyword>
<name>A0ABY4GLQ1_9BACI</name>
<sequence>MVTVQQVINDLRSNTPSHVPTVDTIKFGDKNKDVKGIAVAYMPSYQAILKAISNDANMLICHEGLFYRHDDNSVEDKSDVFIEKKRLIEESGLTVFRYHDHIHRLQPDGIEQGMINTLAWQPFLIEHQSVYSLFKLPTQTLELLLTELKQKLVVDRLRYVGNLTANISKVALLVGYRGGGATALPPFVHDDVDAVIYGEGPEWETPEYVRDANAIGNNKAAIILGHLESEEPGMYYLAEKLRQRYPGIPVSFIASENCIKTM</sequence>
<dbReference type="RefSeq" id="WP_244743816.1">
    <property type="nucleotide sequence ID" value="NZ_CP095071.1"/>
</dbReference>
<evidence type="ECO:0000256" key="2">
    <source>
        <dbReference type="ARBA" id="ARBA00022112"/>
    </source>
</evidence>
<dbReference type="SUPFAM" id="SSF102705">
    <property type="entry name" value="NIF3 (NGG1p interacting factor 3)-like"/>
    <property type="match status" value="1"/>
</dbReference>
<reference evidence="3 4" key="1">
    <citation type="submission" date="2022-04" db="EMBL/GenBank/DDBJ databases">
        <title>Gracilibacillus sp. isolated from saltern.</title>
        <authorList>
            <person name="Won M."/>
            <person name="Lee C.-M."/>
            <person name="Woen H.-Y."/>
            <person name="Kwon S.-W."/>
        </authorList>
    </citation>
    <scope>NUCLEOTIDE SEQUENCE [LARGE SCALE GENOMIC DNA]</scope>
    <source>
        <strain evidence="3 4">SSPM10-3</strain>
    </source>
</reference>
<protein>
    <recommendedName>
        <fullName evidence="2">GTP cyclohydrolase 1 type 2 homolog</fullName>
    </recommendedName>
</protein>
<dbReference type="InterPro" id="IPR002678">
    <property type="entry name" value="DUF34/NIF3"/>
</dbReference>
<dbReference type="InterPro" id="IPR036069">
    <property type="entry name" value="DUF34/NIF3_sf"/>
</dbReference>
<dbReference type="Pfam" id="PF01784">
    <property type="entry name" value="DUF34_NIF3"/>
    <property type="match status" value="1"/>
</dbReference>
<gene>
    <name evidence="3" type="ORF">MUN87_21095</name>
</gene>
<dbReference type="Proteomes" id="UP000831537">
    <property type="component" value="Chromosome"/>
</dbReference>
<evidence type="ECO:0000313" key="3">
    <source>
        <dbReference type="EMBL" id="UOQ85110.1"/>
    </source>
</evidence>
<organism evidence="3 4">
    <name type="scientific">Gracilibacillus salinarum</name>
    <dbReference type="NCBI Taxonomy" id="2932255"/>
    <lineage>
        <taxon>Bacteria</taxon>
        <taxon>Bacillati</taxon>
        <taxon>Bacillota</taxon>
        <taxon>Bacilli</taxon>
        <taxon>Bacillales</taxon>
        <taxon>Bacillaceae</taxon>
        <taxon>Gracilibacillus</taxon>
    </lineage>
</organism>
<dbReference type="Gene3D" id="3.40.1390.30">
    <property type="entry name" value="NIF3 (NGG1p interacting factor 3)-like"/>
    <property type="match status" value="2"/>
</dbReference>
<proteinExistence type="inferred from homology"/>
<evidence type="ECO:0000256" key="1">
    <source>
        <dbReference type="ARBA" id="ARBA00006964"/>
    </source>
</evidence>
<dbReference type="EMBL" id="CP095071">
    <property type="protein sequence ID" value="UOQ85110.1"/>
    <property type="molecule type" value="Genomic_DNA"/>
</dbReference>
<comment type="similarity">
    <text evidence="1">Belongs to the GTP cyclohydrolase I type 2/NIF3 family.</text>
</comment>
<evidence type="ECO:0000313" key="4">
    <source>
        <dbReference type="Proteomes" id="UP000831537"/>
    </source>
</evidence>
<accession>A0ABY4GLQ1</accession>